<dbReference type="GO" id="GO:0022857">
    <property type="term" value="F:transmembrane transporter activity"/>
    <property type="evidence" value="ECO:0007669"/>
    <property type="project" value="InterPro"/>
</dbReference>
<dbReference type="InterPro" id="IPR011701">
    <property type="entry name" value="MFS"/>
</dbReference>
<dbReference type="Pfam" id="PF07690">
    <property type="entry name" value="MFS_1"/>
    <property type="match status" value="1"/>
</dbReference>
<dbReference type="InterPro" id="IPR036259">
    <property type="entry name" value="MFS_trans_sf"/>
</dbReference>
<sequence length="413" mass="43214">MNLPGDTTGTTPRHSARLGIVAMYGLDAFGAGAFASSEIVFFTQVLQRSPGQISVALSTASFVGLALILPFGKLADRVDRRGLLALLNGAIALFMLGYLLPPSIVGFFVTTSLVVLGQRLLNPVRPAVIAKLFPTSRVAVRAAAHVSFNAGFALGSLFSAGALFVGGTGAFRMLLLVNVAMFAACVLIALRLPAVRADPAEAEHRRGFAALRDRPFLVATIANMFGSLHNSALLIGLPLWLLHHTNAPGWVVPSILTVNCLLVVVLQIRLSRGTGTVRGAARTQWRGTIAMACACALLMFTGGELTPLSWTLLAAAVVLLTISEITQTAGAWGLSFALADERRVGEYQSVFGLGLDVQMVVGPLLVTALVSSSAGWPALAVIGLLPVGVATRLLHRWAPDEAAPPRTTGGTPA</sequence>
<evidence type="ECO:0000256" key="5">
    <source>
        <dbReference type="ARBA" id="ARBA00022989"/>
    </source>
</evidence>
<keyword evidence="4 7" id="KW-0812">Transmembrane</keyword>
<dbReference type="STRING" id="208445.SAMN04489727_5339"/>
<evidence type="ECO:0000256" key="3">
    <source>
        <dbReference type="ARBA" id="ARBA00022475"/>
    </source>
</evidence>
<evidence type="ECO:0000313" key="8">
    <source>
        <dbReference type="EMBL" id="SEC85348.1"/>
    </source>
</evidence>
<protein>
    <submittedName>
        <fullName evidence="8">Major Facilitator Superfamily protein</fullName>
    </submittedName>
</protein>
<feature type="transmembrane region" description="Helical" evidence="7">
    <location>
        <begin position="21"/>
        <end position="41"/>
    </location>
</feature>
<evidence type="ECO:0000256" key="2">
    <source>
        <dbReference type="ARBA" id="ARBA00022448"/>
    </source>
</evidence>
<proteinExistence type="predicted"/>
<keyword evidence="5 7" id="KW-1133">Transmembrane helix</keyword>
<dbReference type="AlphaFoldDB" id="A0A1H4VY34"/>
<keyword evidence="2" id="KW-0813">Transport</keyword>
<name>A0A1H4VY34_9PSEU</name>
<evidence type="ECO:0000256" key="6">
    <source>
        <dbReference type="ARBA" id="ARBA00023136"/>
    </source>
</evidence>
<accession>A0A1H4VY34</accession>
<dbReference type="RefSeq" id="WP_091312029.1">
    <property type="nucleotide sequence ID" value="NZ_FNSO01000004.1"/>
</dbReference>
<dbReference type="InterPro" id="IPR050171">
    <property type="entry name" value="MFS_Transporters"/>
</dbReference>
<feature type="transmembrane region" description="Helical" evidence="7">
    <location>
        <begin position="247"/>
        <end position="266"/>
    </location>
</feature>
<evidence type="ECO:0000256" key="4">
    <source>
        <dbReference type="ARBA" id="ARBA00022692"/>
    </source>
</evidence>
<feature type="transmembrane region" description="Helical" evidence="7">
    <location>
        <begin position="376"/>
        <end position="394"/>
    </location>
</feature>
<feature type="transmembrane region" description="Helical" evidence="7">
    <location>
        <begin position="142"/>
        <end position="165"/>
    </location>
</feature>
<feature type="transmembrane region" description="Helical" evidence="7">
    <location>
        <begin position="350"/>
        <end position="370"/>
    </location>
</feature>
<feature type="transmembrane region" description="Helical" evidence="7">
    <location>
        <begin position="83"/>
        <end position="99"/>
    </location>
</feature>
<dbReference type="GO" id="GO:0005886">
    <property type="term" value="C:plasma membrane"/>
    <property type="evidence" value="ECO:0007669"/>
    <property type="project" value="UniProtKB-SubCell"/>
</dbReference>
<keyword evidence="3" id="KW-1003">Cell membrane</keyword>
<dbReference type="Proteomes" id="UP000199622">
    <property type="component" value="Unassembled WGS sequence"/>
</dbReference>
<feature type="transmembrane region" description="Helical" evidence="7">
    <location>
        <begin position="312"/>
        <end position="338"/>
    </location>
</feature>
<dbReference type="OrthoDB" id="6803299at2"/>
<dbReference type="PANTHER" id="PTHR23517:SF2">
    <property type="entry name" value="MULTIDRUG RESISTANCE PROTEIN MDTH"/>
    <property type="match status" value="1"/>
</dbReference>
<reference evidence="9" key="1">
    <citation type="submission" date="2016-10" db="EMBL/GenBank/DDBJ databases">
        <authorList>
            <person name="Varghese N."/>
            <person name="Submissions S."/>
        </authorList>
    </citation>
    <scope>NUCLEOTIDE SEQUENCE [LARGE SCALE GENOMIC DNA]</scope>
    <source>
        <strain evidence="9">DSM 44544</strain>
    </source>
</reference>
<feature type="transmembrane region" description="Helical" evidence="7">
    <location>
        <begin position="287"/>
        <end position="306"/>
    </location>
</feature>
<feature type="transmembrane region" description="Helical" evidence="7">
    <location>
        <begin position="216"/>
        <end position="241"/>
    </location>
</feature>
<dbReference type="SUPFAM" id="SSF103473">
    <property type="entry name" value="MFS general substrate transporter"/>
    <property type="match status" value="1"/>
</dbReference>
<organism evidence="8 9">
    <name type="scientific">Amycolatopsis tolypomycina</name>
    <dbReference type="NCBI Taxonomy" id="208445"/>
    <lineage>
        <taxon>Bacteria</taxon>
        <taxon>Bacillati</taxon>
        <taxon>Actinomycetota</taxon>
        <taxon>Actinomycetes</taxon>
        <taxon>Pseudonocardiales</taxon>
        <taxon>Pseudonocardiaceae</taxon>
        <taxon>Amycolatopsis</taxon>
    </lineage>
</organism>
<keyword evidence="6 7" id="KW-0472">Membrane</keyword>
<keyword evidence="9" id="KW-1185">Reference proteome</keyword>
<dbReference type="PANTHER" id="PTHR23517">
    <property type="entry name" value="RESISTANCE PROTEIN MDTM, PUTATIVE-RELATED-RELATED"/>
    <property type="match status" value="1"/>
</dbReference>
<feature type="transmembrane region" description="Helical" evidence="7">
    <location>
        <begin position="171"/>
        <end position="195"/>
    </location>
</feature>
<dbReference type="Gene3D" id="1.20.1250.20">
    <property type="entry name" value="MFS general substrate transporter like domains"/>
    <property type="match status" value="1"/>
</dbReference>
<evidence type="ECO:0000256" key="7">
    <source>
        <dbReference type="SAM" id="Phobius"/>
    </source>
</evidence>
<dbReference type="EMBL" id="FNSO01000004">
    <property type="protein sequence ID" value="SEC85348.1"/>
    <property type="molecule type" value="Genomic_DNA"/>
</dbReference>
<gene>
    <name evidence="8" type="ORF">SAMN04489727_5339</name>
</gene>
<comment type="subcellular location">
    <subcellularLocation>
        <location evidence="1">Cell membrane</location>
        <topology evidence="1">Multi-pass membrane protein</topology>
    </subcellularLocation>
</comment>
<evidence type="ECO:0000313" key="9">
    <source>
        <dbReference type="Proteomes" id="UP000199622"/>
    </source>
</evidence>
<evidence type="ECO:0000256" key="1">
    <source>
        <dbReference type="ARBA" id="ARBA00004651"/>
    </source>
</evidence>
<feature type="transmembrane region" description="Helical" evidence="7">
    <location>
        <begin position="53"/>
        <end position="71"/>
    </location>
</feature>